<sequence length="569" mass="64314">MSQPRERGEAVSSKTFVVTSVTSPRDSHESTELLDLEPLPVTALRNPAFEALYQQFEHFNPIQTQVFTTLYNTDDNVLLAAPSGSGKTVCAEFAILRMLQKGDFNGSSCCVYIAPVEALAEERFRDWESKFGVGLGLRVVELTGEKYADMRLLKQGQIIISTPKKWDVLSRRWKQLWLGQQVKLFLVDELHSIGAEGGAILEIIVSRMRYTEIAVRTIKSKKDAVDYLTWTFMYRMLSQNPSCYGFLGDSDRHALDHLSELVDVAISTLESSKCVQVEDMEVIPRAFGLIAAYYNISCIAIETFSLSLTGDTKMEGLIEILASASEYSRLPRRMVRELIHNQQVSAKESEFVYPQVKAIALLQAHFSRHALSESLALDQRDVLIVVNRLLPALVDVISSNGWLYPALLGMQLSQLVTQGLLERDSVLLQLPHFTTELAKRCHENPGRQVQSVFALEMENAERRELLQMTDLQLLDITTFCNRYPIVVKRYEVRHSDNIYAGETVVIRVLLERQMEGEELGPVDAPRFPEPKEEGWWLVVGDPSSNQLVAIEYESSDCEDCSDCEEPMED</sequence>
<feature type="region of interest" description="Disordered" evidence="12">
    <location>
        <begin position="1"/>
        <end position="31"/>
    </location>
</feature>
<dbReference type="InterPro" id="IPR035892">
    <property type="entry name" value="C2_domain_sf"/>
</dbReference>
<feature type="compositionally biased region" description="Low complexity" evidence="12">
    <location>
        <begin position="11"/>
        <end position="23"/>
    </location>
</feature>
<keyword evidence="15" id="KW-1185">Reference proteome</keyword>
<dbReference type="InterPro" id="IPR011545">
    <property type="entry name" value="DEAD/DEAH_box_helicase_dom"/>
</dbReference>
<dbReference type="PROSITE" id="PS51192">
    <property type="entry name" value="HELICASE_ATP_BIND_1"/>
    <property type="match status" value="1"/>
</dbReference>
<comment type="subcellular location">
    <subcellularLocation>
        <location evidence="2">Endoplasmic reticulum</location>
    </subcellularLocation>
    <subcellularLocation>
        <location evidence="1">Membrane</location>
        <topology evidence="1">Multi-pass membrane protein</topology>
    </subcellularLocation>
</comment>
<evidence type="ECO:0000256" key="12">
    <source>
        <dbReference type="SAM" id="MobiDB-lite"/>
    </source>
</evidence>
<evidence type="ECO:0000313" key="15">
    <source>
        <dbReference type="Proteomes" id="UP001633002"/>
    </source>
</evidence>
<evidence type="ECO:0000256" key="8">
    <source>
        <dbReference type="ARBA" id="ARBA00022840"/>
    </source>
</evidence>
<dbReference type="AlphaFoldDB" id="A0ABD3GYK3"/>
<dbReference type="GO" id="GO:0016020">
    <property type="term" value="C:membrane"/>
    <property type="evidence" value="ECO:0007669"/>
    <property type="project" value="UniProtKB-SubCell"/>
</dbReference>
<keyword evidence="10" id="KW-0472">Membrane</keyword>
<dbReference type="FunFam" id="1.10.10.10:FF:000012">
    <property type="entry name" value="U5 small nuclear ribonucleoprotein helicase"/>
    <property type="match status" value="1"/>
</dbReference>
<dbReference type="PANTHER" id="PTHR24075">
    <property type="entry name" value="SEC63 DOMAIN-CONTAINING"/>
    <property type="match status" value="1"/>
</dbReference>
<keyword evidence="8" id="KW-0067">ATP-binding</keyword>
<dbReference type="GO" id="GO:0005524">
    <property type="term" value="F:ATP binding"/>
    <property type="evidence" value="ECO:0007669"/>
    <property type="project" value="UniProtKB-KW"/>
</dbReference>
<evidence type="ECO:0000256" key="2">
    <source>
        <dbReference type="ARBA" id="ARBA00004240"/>
    </source>
</evidence>
<feature type="domain" description="Helicase ATP-binding" evidence="13">
    <location>
        <begin position="68"/>
        <end position="218"/>
    </location>
</feature>
<comment type="caution">
    <text evidence="14">The sequence shown here is derived from an EMBL/GenBank/DDBJ whole genome shotgun (WGS) entry which is preliminary data.</text>
</comment>
<keyword evidence="3" id="KW-0812">Transmembrane</keyword>
<evidence type="ECO:0000256" key="6">
    <source>
        <dbReference type="ARBA" id="ARBA00022806"/>
    </source>
</evidence>
<keyword evidence="6" id="KW-0347">Helicase</keyword>
<dbReference type="Gene3D" id="2.60.40.150">
    <property type="entry name" value="C2 domain"/>
    <property type="match status" value="1"/>
</dbReference>
<dbReference type="GO" id="GO:0016787">
    <property type="term" value="F:hydrolase activity"/>
    <property type="evidence" value="ECO:0007669"/>
    <property type="project" value="UniProtKB-KW"/>
</dbReference>
<reference evidence="14 15" key="1">
    <citation type="submission" date="2024-09" db="EMBL/GenBank/DDBJ databases">
        <title>Chromosome-scale assembly of Riccia sorocarpa.</title>
        <authorList>
            <person name="Paukszto L."/>
        </authorList>
    </citation>
    <scope>NUCLEOTIDE SEQUENCE [LARGE SCALE GENOMIC DNA]</scope>
    <source>
        <strain evidence="14">LP-2024</strain>
        <tissue evidence="14">Aerial parts of the thallus</tissue>
    </source>
</reference>
<evidence type="ECO:0000256" key="5">
    <source>
        <dbReference type="ARBA" id="ARBA00022801"/>
    </source>
</evidence>
<evidence type="ECO:0000256" key="9">
    <source>
        <dbReference type="ARBA" id="ARBA00022989"/>
    </source>
</evidence>
<dbReference type="Gene3D" id="3.40.50.300">
    <property type="entry name" value="P-loop containing nucleotide triphosphate hydrolases"/>
    <property type="match status" value="1"/>
</dbReference>
<accession>A0ABD3GYK3</accession>
<keyword evidence="7" id="KW-0256">Endoplasmic reticulum</keyword>
<dbReference type="Pfam" id="PF00270">
    <property type="entry name" value="DEAD"/>
    <property type="match status" value="1"/>
</dbReference>
<dbReference type="SUPFAM" id="SSF81296">
    <property type="entry name" value="E set domains"/>
    <property type="match status" value="1"/>
</dbReference>
<dbReference type="Proteomes" id="UP001633002">
    <property type="component" value="Unassembled WGS sequence"/>
</dbReference>
<dbReference type="InterPro" id="IPR004179">
    <property type="entry name" value="Sec63-dom"/>
</dbReference>
<dbReference type="InterPro" id="IPR014756">
    <property type="entry name" value="Ig_E-set"/>
</dbReference>
<dbReference type="SUPFAM" id="SSF52540">
    <property type="entry name" value="P-loop containing nucleoside triphosphate hydrolases"/>
    <property type="match status" value="1"/>
</dbReference>
<dbReference type="FunFam" id="1.10.150.20:FF:000013">
    <property type="entry name" value="U5 small nuclear ribonucleoprotein kDa helicase"/>
    <property type="match status" value="1"/>
</dbReference>
<evidence type="ECO:0000313" key="14">
    <source>
        <dbReference type="EMBL" id="KAL3683472.1"/>
    </source>
</evidence>
<dbReference type="GO" id="GO:0004386">
    <property type="term" value="F:helicase activity"/>
    <property type="evidence" value="ECO:0007669"/>
    <property type="project" value="UniProtKB-KW"/>
</dbReference>
<keyword evidence="5" id="KW-0378">Hydrolase</keyword>
<keyword evidence="11" id="KW-0143">Chaperone</keyword>
<dbReference type="SMART" id="SM00487">
    <property type="entry name" value="DEXDc"/>
    <property type="match status" value="1"/>
</dbReference>
<protein>
    <recommendedName>
        <fullName evidence="13">Helicase ATP-binding domain-containing protein</fullName>
    </recommendedName>
</protein>
<evidence type="ECO:0000256" key="4">
    <source>
        <dbReference type="ARBA" id="ARBA00022741"/>
    </source>
</evidence>
<organism evidence="14 15">
    <name type="scientific">Riccia sorocarpa</name>
    <dbReference type="NCBI Taxonomy" id="122646"/>
    <lineage>
        <taxon>Eukaryota</taxon>
        <taxon>Viridiplantae</taxon>
        <taxon>Streptophyta</taxon>
        <taxon>Embryophyta</taxon>
        <taxon>Marchantiophyta</taxon>
        <taxon>Marchantiopsida</taxon>
        <taxon>Marchantiidae</taxon>
        <taxon>Marchantiales</taxon>
        <taxon>Ricciaceae</taxon>
        <taxon>Riccia</taxon>
    </lineage>
</organism>
<dbReference type="InterPro" id="IPR027417">
    <property type="entry name" value="P-loop_NTPase"/>
</dbReference>
<dbReference type="SUPFAM" id="SSF158702">
    <property type="entry name" value="Sec63 N-terminal domain-like"/>
    <property type="match status" value="1"/>
</dbReference>
<dbReference type="SMART" id="SM00973">
    <property type="entry name" value="Sec63"/>
    <property type="match status" value="1"/>
</dbReference>
<dbReference type="EMBL" id="JBJQOH010000006">
    <property type="protein sequence ID" value="KAL3683472.1"/>
    <property type="molecule type" value="Genomic_DNA"/>
</dbReference>
<name>A0ABD3GYK3_9MARC</name>
<keyword evidence="4" id="KW-0547">Nucleotide-binding</keyword>
<dbReference type="PANTHER" id="PTHR24075:SF5">
    <property type="entry name" value="U5 SMALL NUCLEAR RIBONUCLEOPROTEIN 200 KDA HELICASE"/>
    <property type="match status" value="1"/>
</dbReference>
<gene>
    <name evidence="14" type="ORF">R1sor_001494</name>
</gene>
<evidence type="ECO:0000256" key="10">
    <source>
        <dbReference type="ARBA" id="ARBA00023136"/>
    </source>
</evidence>
<proteinExistence type="predicted"/>
<dbReference type="Pfam" id="PF02889">
    <property type="entry name" value="Sec63"/>
    <property type="match status" value="1"/>
</dbReference>
<dbReference type="GO" id="GO:0005783">
    <property type="term" value="C:endoplasmic reticulum"/>
    <property type="evidence" value="ECO:0007669"/>
    <property type="project" value="UniProtKB-SubCell"/>
</dbReference>
<keyword evidence="9" id="KW-1133">Transmembrane helix</keyword>
<dbReference type="InterPro" id="IPR014001">
    <property type="entry name" value="Helicase_ATP-bd"/>
</dbReference>
<evidence type="ECO:0000256" key="1">
    <source>
        <dbReference type="ARBA" id="ARBA00004141"/>
    </source>
</evidence>
<evidence type="ECO:0000256" key="7">
    <source>
        <dbReference type="ARBA" id="ARBA00022824"/>
    </source>
</evidence>
<evidence type="ECO:0000259" key="13">
    <source>
        <dbReference type="PROSITE" id="PS51192"/>
    </source>
</evidence>
<dbReference type="Gene3D" id="1.10.3380.10">
    <property type="entry name" value="Sec63 N-terminal domain-like domain"/>
    <property type="match status" value="1"/>
</dbReference>
<evidence type="ECO:0000256" key="3">
    <source>
        <dbReference type="ARBA" id="ARBA00022692"/>
    </source>
</evidence>
<evidence type="ECO:0000256" key="11">
    <source>
        <dbReference type="ARBA" id="ARBA00023186"/>
    </source>
</evidence>
<dbReference type="Gene3D" id="1.10.150.20">
    <property type="entry name" value="5' to 3' exonuclease, C-terminal subdomain"/>
    <property type="match status" value="1"/>
</dbReference>